<evidence type="ECO:0000313" key="2">
    <source>
        <dbReference type="EMBL" id="KAJ4448250.1"/>
    </source>
</evidence>
<organism evidence="2 3">
    <name type="scientific">Periplaneta americana</name>
    <name type="common">American cockroach</name>
    <name type="synonym">Blatta americana</name>
    <dbReference type="NCBI Taxonomy" id="6978"/>
    <lineage>
        <taxon>Eukaryota</taxon>
        <taxon>Metazoa</taxon>
        <taxon>Ecdysozoa</taxon>
        <taxon>Arthropoda</taxon>
        <taxon>Hexapoda</taxon>
        <taxon>Insecta</taxon>
        <taxon>Pterygota</taxon>
        <taxon>Neoptera</taxon>
        <taxon>Polyneoptera</taxon>
        <taxon>Dictyoptera</taxon>
        <taxon>Blattodea</taxon>
        <taxon>Blattoidea</taxon>
        <taxon>Blattidae</taxon>
        <taxon>Blattinae</taxon>
        <taxon>Periplaneta</taxon>
    </lineage>
</organism>
<dbReference type="Gene3D" id="3.15.10.30">
    <property type="entry name" value="Haemolymph juvenile hormone binding protein"/>
    <property type="match status" value="1"/>
</dbReference>
<gene>
    <name evidence="2" type="ORF">ANN_10264</name>
</gene>
<comment type="caution">
    <text evidence="2">The sequence shown here is derived from an EMBL/GenBank/DDBJ whole genome shotgun (WGS) entry which is preliminary data.</text>
</comment>
<dbReference type="InterPro" id="IPR010562">
    <property type="entry name" value="Haemolymph_juvenile_hormone-bd"/>
</dbReference>
<evidence type="ECO:0000256" key="1">
    <source>
        <dbReference type="SAM" id="MobiDB-lite"/>
    </source>
</evidence>
<reference evidence="2 3" key="1">
    <citation type="journal article" date="2022" name="Allergy">
        <title>Genome assembly and annotation of Periplaneta americana reveal a comprehensive cockroach allergen profile.</title>
        <authorList>
            <person name="Wang L."/>
            <person name="Xiong Q."/>
            <person name="Saelim N."/>
            <person name="Wang L."/>
            <person name="Nong W."/>
            <person name="Wan A.T."/>
            <person name="Shi M."/>
            <person name="Liu X."/>
            <person name="Cao Q."/>
            <person name="Hui J.H.L."/>
            <person name="Sookrung N."/>
            <person name="Leung T.F."/>
            <person name="Tungtrongchitr A."/>
            <person name="Tsui S.K.W."/>
        </authorList>
    </citation>
    <scope>NUCLEOTIDE SEQUENCE [LARGE SCALE GENOMIC DNA]</scope>
    <source>
        <strain evidence="2">PWHHKU_190912</strain>
    </source>
</reference>
<dbReference type="EMBL" id="JAJSOF020000005">
    <property type="protein sequence ID" value="KAJ4448250.1"/>
    <property type="molecule type" value="Genomic_DNA"/>
</dbReference>
<keyword evidence="3" id="KW-1185">Reference proteome</keyword>
<proteinExistence type="predicted"/>
<sequence length="161" mass="17813">MSPGSSTESYPALAPIGLRENPGKNLNQVSKDEQRSYVKITVLRGRNARRCHSELRDALGDSALEHPSYCLISCVAWYLERHHVSAPYITACSVKDPDLNSCVLKQAKVALPELIKGDPKYKFPVLDPMIVEKLVIKGALNIEAEDLVVKGIRNTTLKSIE</sequence>
<feature type="region of interest" description="Disordered" evidence="1">
    <location>
        <begin position="1"/>
        <end position="31"/>
    </location>
</feature>
<name>A0ABQ8TRA7_PERAM</name>
<protein>
    <submittedName>
        <fullName evidence="2">Uncharacterized protein</fullName>
    </submittedName>
</protein>
<dbReference type="Pfam" id="PF06585">
    <property type="entry name" value="JHBP"/>
    <property type="match status" value="1"/>
</dbReference>
<dbReference type="InterPro" id="IPR038606">
    <property type="entry name" value="To_sf"/>
</dbReference>
<evidence type="ECO:0000313" key="3">
    <source>
        <dbReference type="Proteomes" id="UP001148838"/>
    </source>
</evidence>
<dbReference type="Proteomes" id="UP001148838">
    <property type="component" value="Unassembled WGS sequence"/>
</dbReference>
<accession>A0ABQ8TRA7</accession>